<reference evidence="3" key="1">
    <citation type="submission" date="2019-04" db="EMBL/GenBank/DDBJ databases">
        <title>Whole genome sequencing of oral phylogroup 2 treponemes.</title>
        <authorList>
            <person name="Chan Y."/>
            <person name="Zeng H.H."/>
            <person name="Yu X.L."/>
            <person name="Leung W.K."/>
            <person name="Watt R.M."/>
        </authorList>
    </citation>
    <scope>NUCLEOTIDE SEQUENCE</scope>
    <source>
        <strain evidence="3">OMZ 835</strain>
        <strain evidence="2">OMZ 847</strain>
    </source>
</reference>
<proteinExistence type="predicted"/>
<dbReference type="EMBL" id="CP038804">
    <property type="protein sequence ID" value="UTY33823.1"/>
    <property type="molecule type" value="Genomic_DNA"/>
</dbReference>
<gene>
    <name evidence="3" type="ORF">E4N74_07255</name>
    <name evidence="2" type="ORF">E4N76_08230</name>
</gene>
<dbReference type="Proteomes" id="UP001058682">
    <property type="component" value="Chromosome"/>
</dbReference>
<organism evidence="3 4">
    <name type="scientific">Treponema putidum</name>
    <dbReference type="NCBI Taxonomy" id="221027"/>
    <lineage>
        <taxon>Bacteria</taxon>
        <taxon>Pseudomonadati</taxon>
        <taxon>Spirochaetota</taxon>
        <taxon>Spirochaetia</taxon>
        <taxon>Spirochaetales</taxon>
        <taxon>Treponemataceae</taxon>
        <taxon>Treponema</taxon>
    </lineage>
</organism>
<dbReference type="Proteomes" id="UP001059401">
    <property type="component" value="Chromosome"/>
</dbReference>
<keyword evidence="1" id="KW-0812">Transmembrane</keyword>
<keyword evidence="1" id="KW-1133">Transmembrane helix</keyword>
<sequence length="164" mass="18726">MTCNEAINRYMMLDKHEAVPFAVTFHLLRCKKCRSLVRALTQASNLYTSSFRTKADEVLTEKTMVKIEAAVPDFLSLQAEKYQLPNVSILPWAIVGILMIVGLAYIPFTEIGKWAATNFKLSFVIPFALVFAIFVSVYSGIFVYRNLDFFVKKLDLKDQKIEKV</sequence>
<evidence type="ECO:0000313" key="2">
    <source>
        <dbReference type="EMBL" id="UTY28972.1"/>
    </source>
</evidence>
<evidence type="ECO:0000313" key="4">
    <source>
        <dbReference type="Proteomes" id="UP001058682"/>
    </source>
</evidence>
<feature type="transmembrane region" description="Helical" evidence="1">
    <location>
        <begin position="89"/>
        <end position="108"/>
    </location>
</feature>
<dbReference type="EMBL" id="CP038802">
    <property type="protein sequence ID" value="UTY28972.1"/>
    <property type="molecule type" value="Genomic_DNA"/>
</dbReference>
<accession>A0AAE9MV52</accession>
<evidence type="ECO:0000256" key="1">
    <source>
        <dbReference type="SAM" id="Phobius"/>
    </source>
</evidence>
<name>A0AAE9MV52_9SPIR</name>
<keyword evidence="5" id="KW-1185">Reference proteome</keyword>
<dbReference type="RefSeq" id="WP_255804765.1">
    <property type="nucleotide sequence ID" value="NZ_CP038802.1"/>
</dbReference>
<feature type="transmembrane region" description="Helical" evidence="1">
    <location>
        <begin position="123"/>
        <end position="144"/>
    </location>
</feature>
<protein>
    <submittedName>
        <fullName evidence="3">Uncharacterized protein</fullName>
    </submittedName>
</protein>
<keyword evidence="1" id="KW-0472">Membrane</keyword>
<dbReference type="AlphaFoldDB" id="A0AAE9MV52"/>
<evidence type="ECO:0000313" key="5">
    <source>
        <dbReference type="Proteomes" id="UP001059401"/>
    </source>
</evidence>
<evidence type="ECO:0000313" key="3">
    <source>
        <dbReference type="EMBL" id="UTY33823.1"/>
    </source>
</evidence>